<keyword evidence="4 6" id="KW-1133">Transmembrane helix</keyword>
<dbReference type="RefSeq" id="WP_057506397.1">
    <property type="nucleotide sequence ID" value="NZ_LLXS01000042.1"/>
</dbReference>
<protein>
    <recommendedName>
        <fullName evidence="9">Permease</fullName>
    </recommendedName>
</protein>
<proteinExistence type="inferred from homology"/>
<evidence type="ECO:0008006" key="9">
    <source>
        <dbReference type="Google" id="ProtNLM"/>
    </source>
</evidence>
<comment type="caution">
    <text evidence="7">The sequence shown here is derived from an EMBL/GenBank/DDBJ whole genome shotgun (WGS) entry which is preliminary data.</text>
</comment>
<feature type="transmembrane region" description="Helical" evidence="6">
    <location>
        <begin position="159"/>
        <end position="179"/>
    </location>
</feature>
<evidence type="ECO:0000313" key="7">
    <source>
        <dbReference type="EMBL" id="KRG39841.1"/>
    </source>
</evidence>
<feature type="transmembrane region" description="Helical" evidence="6">
    <location>
        <begin position="220"/>
        <end position="248"/>
    </location>
</feature>
<evidence type="ECO:0000256" key="6">
    <source>
        <dbReference type="SAM" id="Phobius"/>
    </source>
</evidence>
<comment type="subcellular location">
    <subcellularLocation>
        <location evidence="1">Membrane</location>
        <topology evidence="1">Multi-pass membrane protein</topology>
    </subcellularLocation>
</comment>
<sequence length="391" mass="42584">MSHSAEEEIALFLRRLKWVVLSAFGLWVTWLLAPILTPFVIALMLGWLGDPLVDRLEARGRSRNTAVILVFVLMTLLVILALLILVPMIQRQISTLAAALPQAQDWLVTKAIPWIEQKSGLQIMAWLAPEKLFDWVRSHWQQAGGAATALFGYVSRSGFAMVALVVNLALLPILTYYFLRDWDKLIERVASLIPRNHIETVSRLARESNDVLGAFIRGQIAVMIALGVVYAAGLSLVGLNLGLLIGLVAGLISFIPYLGATTGVVLAILAALVQAQGIDLQLLVLVGVVFTVGQLLESYVLTPRIVGDKIGLHPVAVIFAVMAGGQLFGFLGMLLALPAAAIINVLLRYAHERYRHSELYAGQQQASVIVVDPRGDTLADGKIVLKDVEPK</sequence>
<organism evidence="7 8">
    <name type="scientific">Stenotrophomonas pictorum JCM 9942</name>
    <dbReference type="NCBI Taxonomy" id="1236960"/>
    <lineage>
        <taxon>Bacteria</taxon>
        <taxon>Pseudomonadati</taxon>
        <taxon>Pseudomonadota</taxon>
        <taxon>Gammaproteobacteria</taxon>
        <taxon>Lysobacterales</taxon>
        <taxon>Lysobacteraceae</taxon>
        <taxon>Stenotrophomonas</taxon>
    </lineage>
</organism>
<accession>A0A0R0AEM2</accession>
<dbReference type="InterPro" id="IPR002549">
    <property type="entry name" value="AI-2E-like"/>
</dbReference>
<feature type="transmembrane region" description="Helical" evidence="6">
    <location>
        <begin position="280"/>
        <end position="296"/>
    </location>
</feature>
<feature type="transmembrane region" description="Helical" evidence="6">
    <location>
        <begin position="254"/>
        <end position="273"/>
    </location>
</feature>
<name>A0A0R0AEM2_9GAMM</name>
<keyword evidence="8" id="KW-1185">Reference proteome</keyword>
<evidence type="ECO:0000256" key="1">
    <source>
        <dbReference type="ARBA" id="ARBA00004141"/>
    </source>
</evidence>
<dbReference type="GO" id="GO:0016020">
    <property type="term" value="C:membrane"/>
    <property type="evidence" value="ECO:0007669"/>
    <property type="project" value="UniProtKB-SubCell"/>
</dbReference>
<gene>
    <name evidence="7" type="ORF">ARC78_13575</name>
</gene>
<evidence type="ECO:0000256" key="4">
    <source>
        <dbReference type="ARBA" id="ARBA00022989"/>
    </source>
</evidence>
<feature type="transmembrane region" description="Helical" evidence="6">
    <location>
        <begin position="66"/>
        <end position="89"/>
    </location>
</feature>
<dbReference type="AlphaFoldDB" id="A0A0R0AEM2"/>
<feature type="transmembrane region" description="Helical" evidence="6">
    <location>
        <begin position="316"/>
        <end position="347"/>
    </location>
</feature>
<evidence type="ECO:0000256" key="2">
    <source>
        <dbReference type="ARBA" id="ARBA00009773"/>
    </source>
</evidence>
<comment type="similarity">
    <text evidence="2">Belongs to the autoinducer-2 exporter (AI-2E) (TC 2.A.86) family.</text>
</comment>
<dbReference type="EMBL" id="LLXS01000042">
    <property type="protein sequence ID" value="KRG39841.1"/>
    <property type="molecule type" value="Genomic_DNA"/>
</dbReference>
<evidence type="ECO:0000313" key="8">
    <source>
        <dbReference type="Proteomes" id="UP000050836"/>
    </source>
</evidence>
<dbReference type="PANTHER" id="PTHR21716">
    <property type="entry name" value="TRANSMEMBRANE PROTEIN"/>
    <property type="match status" value="1"/>
</dbReference>
<keyword evidence="3 6" id="KW-0812">Transmembrane</keyword>
<reference evidence="7 8" key="1">
    <citation type="submission" date="2015-10" db="EMBL/GenBank/DDBJ databases">
        <title>Genome sequencing and analysis of members of genus Stenotrophomonas.</title>
        <authorList>
            <person name="Patil P.P."/>
            <person name="Midha S."/>
            <person name="Patil P.B."/>
        </authorList>
    </citation>
    <scope>NUCLEOTIDE SEQUENCE [LARGE SCALE GENOMIC DNA]</scope>
    <source>
        <strain evidence="7 8">JCM 9942</strain>
    </source>
</reference>
<dbReference type="Pfam" id="PF01594">
    <property type="entry name" value="AI-2E_transport"/>
    <property type="match status" value="1"/>
</dbReference>
<dbReference type="Proteomes" id="UP000050836">
    <property type="component" value="Unassembled WGS sequence"/>
</dbReference>
<feature type="transmembrane region" description="Helical" evidence="6">
    <location>
        <begin position="20"/>
        <end position="45"/>
    </location>
</feature>
<dbReference type="PANTHER" id="PTHR21716:SF64">
    <property type="entry name" value="AI-2 TRANSPORT PROTEIN TQSA"/>
    <property type="match status" value="1"/>
</dbReference>
<evidence type="ECO:0000256" key="3">
    <source>
        <dbReference type="ARBA" id="ARBA00022692"/>
    </source>
</evidence>
<evidence type="ECO:0000256" key="5">
    <source>
        <dbReference type="ARBA" id="ARBA00023136"/>
    </source>
</evidence>
<dbReference type="GO" id="GO:0055085">
    <property type="term" value="P:transmembrane transport"/>
    <property type="evidence" value="ECO:0007669"/>
    <property type="project" value="TreeGrafter"/>
</dbReference>
<keyword evidence="5 6" id="KW-0472">Membrane</keyword>